<dbReference type="SMART" id="SM00382">
    <property type="entry name" value="AAA"/>
    <property type="match status" value="1"/>
</dbReference>
<dbReference type="EMBL" id="JAEQMY010000044">
    <property type="protein sequence ID" value="MBL0406561.1"/>
    <property type="molecule type" value="Genomic_DNA"/>
</dbReference>
<accession>A0A937D142</accession>
<comment type="caution">
    <text evidence="4">The sequence shown here is derived from an EMBL/GenBank/DDBJ whole genome shotgun (WGS) entry which is preliminary data.</text>
</comment>
<dbReference type="RefSeq" id="WP_202063430.1">
    <property type="nucleotide sequence ID" value="NZ_JAEQMY010000044.1"/>
</dbReference>
<keyword evidence="1" id="KW-0547">Nucleotide-binding</keyword>
<dbReference type="AlphaFoldDB" id="A0A937D142"/>
<dbReference type="Proteomes" id="UP000605848">
    <property type="component" value="Unassembled WGS sequence"/>
</dbReference>
<evidence type="ECO:0000256" key="1">
    <source>
        <dbReference type="ARBA" id="ARBA00022741"/>
    </source>
</evidence>
<keyword evidence="5" id="KW-1185">Reference proteome</keyword>
<dbReference type="PANTHER" id="PTHR43582:SF2">
    <property type="entry name" value="LINEARMYCIN RESISTANCE ATP-BINDING PROTEIN LNRL"/>
    <property type="match status" value="1"/>
</dbReference>
<dbReference type="SUPFAM" id="SSF52540">
    <property type="entry name" value="P-loop containing nucleoside triphosphate hydrolases"/>
    <property type="match status" value="1"/>
</dbReference>
<dbReference type="PANTHER" id="PTHR43582">
    <property type="entry name" value="LINEARMYCIN RESISTANCE ATP-BINDING PROTEIN LNRL"/>
    <property type="match status" value="1"/>
</dbReference>
<dbReference type="InterPro" id="IPR003439">
    <property type="entry name" value="ABC_transporter-like_ATP-bd"/>
</dbReference>
<protein>
    <submittedName>
        <fullName evidence="4">ABC transporter ATP-binding protein</fullName>
    </submittedName>
</protein>
<keyword evidence="2 4" id="KW-0067">ATP-binding</keyword>
<evidence type="ECO:0000256" key="2">
    <source>
        <dbReference type="ARBA" id="ARBA00022840"/>
    </source>
</evidence>
<dbReference type="GO" id="GO:0005524">
    <property type="term" value="F:ATP binding"/>
    <property type="evidence" value="ECO:0007669"/>
    <property type="project" value="UniProtKB-KW"/>
</dbReference>
<proteinExistence type="predicted"/>
<feature type="domain" description="ABC transporter" evidence="3">
    <location>
        <begin position="1"/>
        <end position="228"/>
    </location>
</feature>
<organism evidence="4 5">
    <name type="scientific">Microvirga aerilata</name>
    <dbReference type="NCBI Taxonomy" id="670292"/>
    <lineage>
        <taxon>Bacteria</taxon>
        <taxon>Pseudomonadati</taxon>
        <taxon>Pseudomonadota</taxon>
        <taxon>Alphaproteobacteria</taxon>
        <taxon>Hyphomicrobiales</taxon>
        <taxon>Methylobacteriaceae</taxon>
        <taxon>Microvirga</taxon>
    </lineage>
</organism>
<dbReference type="GO" id="GO:0016887">
    <property type="term" value="F:ATP hydrolysis activity"/>
    <property type="evidence" value="ECO:0007669"/>
    <property type="project" value="InterPro"/>
</dbReference>
<evidence type="ECO:0000313" key="5">
    <source>
        <dbReference type="Proteomes" id="UP000605848"/>
    </source>
</evidence>
<evidence type="ECO:0000313" key="4">
    <source>
        <dbReference type="EMBL" id="MBL0406561.1"/>
    </source>
</evidence>
<dbReference type="Pfam" id="PF00005">
    <property type="entry name" value="ABC_tran"/>
    <property type="match status" value="1"/>
</dbReference>
<gene>
    <name evidence="4" type="ORF">JKG68_21625</name>
</gene>
<name>A0A937D142_9HYPH</name>
<reference evidence="4" key="1">
    <citation type="submission" date="2021-01" db="EMBL/GenBank/DDBJ databases">
        <title>Microvirga sp.</title>
        <authorList>
            <person name="Kim M.K."/>
        </authorList>
    </citation>
    <scope>NUCLEOTIDE SEQUENCE</scope>
    <source>
        <strain evidence="4">5420S-16</strain>
    </source>
</reference>
<dbReference type="PROSITE" id="PS50893">
    <property type="entry name" value="ABC_TRANSPORTER_2"/>
    <property type="match status" value="1"/>
</dbReference>
<evidence type="ECO:0000259" key="3">
    <source>
        <dbReference type="PROSITE" id="PS50893"/>
    </source>
</evidence>
<dbReference type="CDD" id="cd03230">
    <property type="entry name" value="ABC_DR_subfamily_A"/>
    <property type="match status" value="1"/>
</dbReference>
<dbReference type="InterPro" id="IPR003593">
    <property type="entry name" value="AAA+_ATPase"/>
</dbReference>
<dbReference type="InterPro" id="IPR027417">
    <property type="entry name" value="P-loop_NTPase"/>
</dbReference>
<sequence length="302" mass="32961">MSDVHVSFGARAALKGLNLSLGQGEIFALLGRNGSGKTTLMRALTGQIRVTSGEVRVFAKDPGREAQPRRLMSLVPQDIALYPRLTVRENLEVMGGMAGLSRHEIPQRVEQAMAVTRVENRQHDLIEHLSGGYKRRANIAAALLTQPKLLLLDEPTVGVDVEARLALHQTLRDLREGGTSILLTTHDLDEARALSDRVGILASGRLAETGPIGEILRRMFGDSREIVVGLSREPTEPMEAILKELGLAPTANPLAWNSWSAEVGSLGRLETALEQHGIDIHEIRLREPGLEQVLTRIEGDQG</sequence>
<dbReference type="Gene3D" id="3.40.50.300">
    <property type="entry name" value="P-loop containing nucleotide triphosphate hydrolases"/>
    <property type="match status" value="1"/>
</dbReference>